<evidence type="ECO:0000259" key="6">
    <source>
        <dbReference type="Pfam" id="PF04542"/>
    </source>
</evidence>
<evidence type="ECO:0000256" key="1">
    <source>
        <dbReference type="ARBA" id="ARBA00010641"/>
    </source>
</evidence>
<keyword evidence="5" id="KW-0804">Transcription</keyword>
<keyword evidence="3" id="KW-0731">Sigma factor</keyword>
<dbReference type="OrthoDB" id="7041663at2"/>
<dbReference type="Gene3D" id="1.10.10.10">
    <property type="entry name" value="Winged helix-like DNA-binding domain superfamily/Winged helix DNA-binding domain"/>
    <property type="match status" value="1"/>
</dbReference>
<dbReference type="InterPro" id="IPR036388">
    <property type="entry name" value="WH-like_DNA-bd_sf"/>
</dbReference>
<evidence type="ECO:0000256" key="4">
    <source>
        <dbReference type="ARBA" id="ARBA00023125"/>
    </source>
</evidence>
<dbReference type="AlphaFoldDB" id="F4QFW6"/>
<dbReference type="InterPro" id="IPR039425">
    <property type="entry name" value="RNA_pol_sigma-70-like"/>
</dbReference>
<dbReference type="InterPro" id="IPR013325">
    <property type="entry name" value="RNA_pol_sigma_r2"/>
</dbReference>
<dbReference type="PANTHER" id="PTHR43133:SF8">
    <property type="entry name" value="RNA POLYMERASE SIGMA FACTOR HI_1459-RELATED"/>
    <property type="match status" value="1"/>
</dbReference>
<dbReference type="eggNOG" id="COG1595">
    <property type="taxonomic scope" value="Bacteria"/>
</dbReference>
<evidence type="ECO:0000256" key="5">
    <source>
        <dbReference type="ARBA" id="ARBA00023163"/>
    </source>
</evidence>
<feature type="domain" description="RNA polymerase sigma-70 region 2" evidence="6">
    <location>
        <begin position="27"/>
        <end position="93"/>
    </location>
</feature>
<keyword evidence="9" id="KW-1185">Reference proteome</keyword>
<dbReference type="Proteomes" id="UP000006512">
    <property type="component" value="Unassembled WGS sequence"/>
</dbReference>
<dbReference type="EMBL" id="GL883076">
    <property type="protein sequence ID" value="EGF93777.1"/>
    <property type="molecule type" value="Genomic_DNA"/>
</dbReference>
<evidence type="ECO:0000313" key="8">
    <source>
        <dbReference type="EMBL" id="EGF93777.1"/>
    </source>
</evidence>
<dbReference type="GO" id="GO:0016987">
    <property type="term" value="F:sigma factor activity"/>
    <property type="evidence" value="ECO:0007669"/>
    <property type="project" value="UniProtKB-KW"/>
</dbReference>
<dbReference type="RefSeq" id="WP_006270737.1">
    <property type="nucleotide sequence ID" value="NZ_GL883076.1"/>
</dbReference>
<dbReference type="PANTHER" id="PTHR43133">
    <property type="entry name" value="RNA POLYMERASE ECF-TYPE SIGMA FACTO"/>
    <property type="match status" value="1"/>
</dbReference>
<dbReference type="CDD" id="cd06171">
    <property type="entry name" value="Sigma70_r4"/>
    <property type="match status" value="1"/>
</dbReference>
<evidence type="ECO:0000259" key="7">
    <source>
        <dbReference type="Pfam" id="PF08281"/>
    </source>
</evidence>
<name>F4QFW6_9CAUL</name>
<dbReference type="Pfam" id="PF08281">
    <property type="entry name" value="Sigma70_r4_2"/>
    <property type="match status" value="1"/>
</dbReference>
<dbReference type="InterPro" id="IPR007627">
    <property type="entry name" value="RNA_pol_sigma70_r2"/>
</dbReference>
<comment type="similarity">
    <text evidence="1">Belongs to the sigma-70 factor family. ECF subfamily.</text>
</comment>
<dbReference type="SUPFAM" id="SSF88659">
    <property type="entry name" value="Sigma3 and sigma4 domains of RNA polymerase sigma factors"/>
    <property type="match status" value="1"/>
</dbReference>
<dbReference type="GO" id="GO:0006352">
    <property type="term" value="P:DNA-templated transcription initiation"/>
    <property type="evidence" value="ECO:0007669"/>
    <property type="project" value="InterPro"/>
</dbReference>
<dbReference type="InterPro" id="IPR013249">
    <property type="entry name" value="RNA_pol_sigma70_r4_t2"/>
</dbReference>
<evidence type="ECO:0000256" key="3">
    <source>
        <dbReference type="ARBA" id="ARBA00023082"/>
    </source>
</evidence>
<dbReference type="SUPFAM" id="SSF88946">
    <property type="entry name" value="Sigma2 domain of RNA polymerase sigma factors"/>
    <property type="match status" value="1"/>
</dbReference>
<dbReference type="InterPro" id="IPR013324">
    <property type="entry name" value="RNA_pol_sigma_r3/r4-like"/>
</dbReference>
<keyword evidence="4" id="KW-0238">DNA-binding</keyword>
<accession>F4QFW6</accession>
<protein>
    <submittedName>
        <fullName evidence="8">RNA polymerase sigma factor cnrH</fullName>
    </submittedName>
</protein>
<reference evidence="9" key="1">
    <citation type="submission" date="2011-03" db="EMBL/GenBank/DDBJ databases">
        <title>Draft genome sequence of Brevundimonas diminuta.</title>
        <authorList>
            <person name="Brown P.J.B."/>
            <person name="Buechlein A."/>
            <person name="Hemmerich C."/>
            <person name="Brun Y.V."/>
        </authorList>
    </citation>
    <scope>NUCLEOTIDE SEQUENCE [LARGE SCALE GENOMIC DNA]</scope>
    <source>
        <strain evidence="9">C19</strain>
    </source>
</reference>
<dbReference type="InterPro" id="IPR014284">
    <property type="entry name" value="RNA_pol_sigma-70_dom"/>
</dbReference>
<dbReference type="NCBIfam" id="TIGR02937">
    <property type="entry name" value="sigma70-ECF"/>
    <property type="match status" value="1"/>
</dbReference>
<keyword evidence="2" id="KW-0805">Transcription regulation</keyword>
<dbReference type="STRING" id="715226.ABI_00090"/>
<evidence type="ECO:0000313" key="9">
    <source>
        <dbReference type="Proteomes" id="UP000006512"/>
    </source>
</evidence>
<dbReference type="Pfam" id="PF04542">
    <property type="entry name" value="Sigma70_r2"/>
    <property type="match status" value="1"/>
</dbReference>
<feature type="domain" description="RNA polymerase sigma factor 70 region 4 type 2" evidence="7">
    <location>
        <begin position="131"/>
        <end position="182"/>
    </location>
</feature>
<evidence type="ECO:0000256" key="2">
    <source>
        <dbReference type="ARBA" id="ARBA00023015"/>
    </source>
</evidence>
<dbReference type="GO" id="GO:0003677">
    <property type="term" value="F:DNA binding"/>
    <property type="evidence" value="ECO:0007669"/>
    <property type="project" value="UniProtKB-KW"/>
</dbReference>
<dbReference type="HOGENOM" id="CLU_047691_3_0_5"/>
<proteinExistence type="inferred from homology"/>
<organism evidence="8 9">
    <name type="scientific">Asticcacaulis biprosthecium C19</name>
    <dbReference type="NCBI Taxonomy" id="715226"/>
    <lineage>
        <taxon>Bacteria</taxon>
        <taxon>Pseudomonadati</taxon>
        <taxon>Pseudomonadota</taxon>
        <taxon>Alphaproteobacteria</taxon>
        <taxon>Caulobacterales</taxon>
        <taxon>Caulobacteraceae</taxon>
        <taxon>Asticcacaulis</taxon>
    </lineage>
</organism>
<dbReference type="Gene3D" id="1.10.1740.10">
    <property type="match status" value="1"/>
</dbReference>
<sequence length="189" mass="21334">MTSDAEVSDEVLASSAARGDDRAFSILVGRHKEAVYRLLRRYNGNSDEAYEAAHEAFIAAWKAIRRYDARRPFGAWLRTIAINKARDRGRRQKVRNLIFGTKSSDDFEVMNVTDRSINADDRLILDHEVSQLEKALARLPANLKEALLLTALEGFSQKQAAEILGVTSKTVETRVYRARKLLAEKLGEK</sequence>
<gene>
    <name evidence="8" type="ORF">ABI_00090</name>
</gene>